<keyword evidence="1" id="KW-0812">Transmembrane</keyword>
<organism evidence="2 3">
    <name type="scientific">Tengunoibacter tsumagoiensis</name>
    <dbReference type="NCBI Taxonomy" id="2014871"/>
    <lineage>
        <taxon>Bacteria</taxon>
        <taxon>Bacillati</taxon>
        <taxon>Chloroflexota</taxon>
        <taxon>Ktedonobacteria</taxon>
        <taxon>Ktedonobacterales</taxon>
        <taxon>Dictyobacteraceae</taxon>
        <taxon>Tengunoibacter</taxon>
    </lineage>
</organism>
<keyword evidence="1" id="KW-1133">Transmembrane helix</keyword>
<feature type="transmembrane region" description="Helical" evidence="1">
    <location>
        <begin position="252"/>
        <end position="274"/>
    </location>
</feature>
<dbReference type="OrthoDB" id="9783401at2"/>
<feature type="transmembrane region" description="Helical" evidence="1">
    <location>
        <begin position="140"/>
        <end position="160"/>
    </location>
</feature>
<feature type="transmembrane region" description="Helical" evidence="1">
    <location>
        <begin position="46"/>
        <end position="64"/>
    </location>
</feature>
<protein>
    <submittedName>
        <fullName evidence="2">ABC transporter permease</fullName>
    </submittedName>
</protein>
<accession>A0A402A3P5</accession>
<keyword evidence="1" id="KW-0472">Membrane</keyword>
<proteinExistence type="predicted"/>
<keyword evidence="3" id="KW-1185">Reference proteome</keyword>
<evidence type="ECO:0000313" key="3">
    <source>
        <dbReference type="Proteomes" id="UP000287352"/>
    </source>
</evidence>
<dbReference type="PANTHER" id="PTHR36832">
    <property type="entry name" value="SLR1174 PROTEIN-RELATED"/>
    <property type="match status" value="1"/>
</dbReference>
<name>A0A402A3P5_9CHLR</name>
<dbReference type="PANTHER" id="PTHR36832:SF1">
    <property type="entry name" value="SLR1174 PROTEIN"/>
    <property type="match status" value="1"/>
</dbReference>
<feature type="transmembrane region" description="Helical" evidence="1">
    <location>
        <begin position="166"/>
        <end position="192"/>
    </location>
</feature>
<evidence type="ECO:0000256" key="1">
    <source>
        <dbReference type="SAM" id="Phobius"/>
    </source>
</evidence>
<dbReference type="Proteomes" id="UP000287352">
    <property type="component" value="Unassembled WGS sequence"/>
</dbReference>
<dbReference type="RefSeq" id="WP_126581263.1">
    <property type="nucleotide sequence ID" value="NZ_BIFR01000001.1"/>
</dbReference>
<feature type="transmembrane region" description="Helical" evidence="1">
    <location>
        <begin position="84"/>
        <end position="101"/>
    </location>
</feature>
<feature type="transmembrane region" description="Helical" evidence="1">
    <location>
        <begin position="199"/>
        <end position="217"/>
    </location>
</feature>
<gene>
    <name evidence="2" type="ORF">KTT_36230</name>
</gene>
<dbReference type="InterPro" id="IPR010390">
    <property type="entry name" value="ABC-2_transporter-like"/>
</dbReference>
<evidence type="ECO:0000313" key="2">
    <source>
        <dbReference type="EMBL" id="GCE13764.1"/>
    </source>
</evidence>
<dbReference type="Pfam" id="PF06182">
    <property type="entry name" value="ABC2_membrane_6"/>
    <property type="match status" value="1"/>
</dbReference>
<dbReference type="EMBL" id="BIFR01000001">
    <property type="protein sequence ID" value="GCE13764.1"/>
    <property type="molecule type" value="Genomic_DNA"/>
</dbReference>
<dbReference type="AlphaFoldDB" id="A0A402A3P5"/>
<comment type="caution">
    <text evidence="2">The sequence shown here is derived from an EMBL/GenBank/DDBJ whole genome shotgun (WGS) entry which is preliminary data.</text>
</comment>
<reference evidence="3" key="1">
    <citation type="submission" date="2018-12" db="EMBL/GenBank/DDBJ databases">
        <title>Tengunoibacter tsumagoiensis gen. nov., sp. nov., Dictyobacter kobayashii sp. nov., D. alpinus sp. nov., and D. joshuensis sp. nov. and description of Dictyobacteraceae fam. nov. within the order Ktedonobacterales isolated from Tengu-no-mugimeshi.</title>
        <authorList>
            <person name="Wang C.M."/>
            <person name="Zheng Y."/>
            <person name="Sakai Y."/>
            <person name="Toyoda A."/>
            <person name="Minakuchi Y."/>
            <person name="Abe K."/>
            <person name="Yokota A."/>
            <person name="Yabe S."/>
        </authorList>
    </citation>
    <scope>NUCLEOTIDE SEQUENCE [LARGE SCALE GENOMIC DNA]</scope>
    <source>
        <strain evidence="3">Uno3</strain>
    </source>
</reference>
<sequence length="286" mass="32732">MSQTSVPVQTLQPLHRRKGHWWRLMRKYLAVLQVSIANNIAYVTEVFFRALFLFVLVFILSQLWQTTYTLRHATLLNGFSIRDMIWYLLAAETIALSMPALTKRIDLEVRSGQLAYQLIRPSNYLLYNFAHYLGERLVRLTMNSVVGVILALFIAGVPHLTWAGLLAWPVAVFLAICIEFVAYFCIGLLAFWTEETQSFTLIFSRLTLVLGGVLAPLDVFPEPFRYIARLLPFSTILYGPARTLVHFDLTQFYWLLVQQLITLGVGIIILMAVYRIALRRVTVNGG</sequence>